<dbReference type="Proteomes" id="UP000584642">
    <property type="component" value="Unassembled WGS sequence"/>
</dbReference>
<sequence length="818" mass="91109">MVTGQGRLRPHWQTFMGTLGPLDPEIMAERWEEARRLLHQNGVTYNIYGDPQGMERPWPLDMIPLLIPSHEWRAIESGLVQRAMLLNAVLADLYGPQTLIRDGRLPPAVICADPGFRREVHGVRVPGDMFLHFYAVDLARAPDGRWWVLSDRTQAPSGSGYALENRAVMAKVLPDSFRHCHVERLAPFFNAFKDTLRALAPRRENPRIVLLTPGPYNETYFEHVYLARHLGITLVEGADLTVRDRQVFLKTLSGLEPVDVILRRVDDDFCDPLQLRAESTLGVPGLVQAVRAGTVVVANALGSGLMESMSFKSFLPTLCRHLLGEELRLPCVASWWCGADSERSYVLDHLDGLVIKPAFPSRSFEPIFGADLSTAERRELVEKIRRRPWDRVGQERLSLSTAPVWQGGRLQPRPLVLRVFLCATADGRYAVMPGGLTRVSTEPGKLVVSMQRGGGSKDTWVLAARRIESSTPAVRTTSFGELRAAEFRSAATDLPSRVADGLFWLGRYAERSEGAVRLLRGAYTRLTDGNMPGASDELRPLLRLMAWIGMIPWDLAKMGGIGSGRALRTALQTSVFDAEHPNSLRSNVIRLHRTAYSVRDRLSLDLWRVISSVERQSVQPRGRVDAASMLLRLDDVMTSLAAMAGLEQESMTRSHGWRFLDFGRRAERAIHIVSVMRGVRIAETERMAEIEQTAALEVLLELGESFMTYRERHLAALQLAPVLELLLVDDSNPRALAFQLQAMERHLRALPRSASPGHDDPTDAALRIIHAAMSSLRVETVGHAATLATVIDQLASSLPEVSNLLAHAYFSHAFARPA</sequence>
<dbReference type="Pfam" id="PF14403">
    <property type="entry name" value="CP_ATPgrasp_2"/>
    <property type="match status" value="1"/>
</dbReference>
<dbReference type="PANTHER" id="PTHR34595">
    <property type="entry name" value="BLR5612 PROTEIN"/>
    <property type="match status" value="1"/>
</dbReference>
<gene>
    <name evidence="3" type="ORF">HND93_06400</name>
</gene>
<accession>A0ABX2T4S8</accession>
<keyword evidence="4" id="KW-1185">Reference proteome</keyword>
<dbReference type="Pfam" id="PF04168">
    <property type="entry name" value="Alpha-E"/>
    <property type="match status" value="1"/>
</dbReference>
<evidence type="ECO:0000313" key="4">
    <source>
        <dbReference type="Proteomes" id="UP000584642"/>
    </source>
</evidence>
<dbReference type="InterPro" id="IPR007296">
    <property type="entry name" value="DUF403"/>
</dbReference>
<name>A0ABX2T4S8_9PROT</name>
<protein>
    <submittedName>
        <fullName evidence="3">Circularly permuted type 2 ATP-grasp protein</fullName>
    </submittedName>
</protein>
<dbReference type="Gene3D" id="3.40.50.11290">
    <property type="match status" value="1"/>
</dbReference>
<dbReference type="SUPFAM" id="SSF56059">
    <property type="entry name" value="Glutathione synthetase ATP-binding domain-like"/>
    <property type="match status" value="1"/>
</dbReference>
<dbReference type="InterPro" id="IPR025841">
    <property type="entry name" value="CP_ATPgrasp_2"/>
</dbReference>
<dbReference type="Gene3D" id="3.30.1490.270">
    <property type="match status" value="1"/>
</dbReference>
<dbReference type="PANTHER" id="PTHR34595:SF2">
    <property type="entry name" value="BLR2978 PROTEIN"/>
    <property type="match status" value="1"/>
</dbReference>
<dbReference type="EMBL" id="JABFDB010000002">
    <property type="protein sequence ID" value="NYZ19335.1"/>
    <property type="molecule type" value="Genomic_DNA"/>
</dbReference>
<organism evidence="3 4">
    <name type="scientific">Azospirillum oleiclasticum</name>
    <dbReference type="NCBI Taxonomy" id="2735135"/>
    <lineage>
        <taxon>Bacteria</taxon>
        <taxon>Pseudomonadati</taxon>
        <taxon>Pseudomonadota</taxon>
        <taxon>Alphaproteobacteria</taxon>
        <taxon>Rhodospirillales</taxon>
        <taxon>Azospirillaceae</taxon>
        <taxon>Azospirillum</taxon>
    </lineage>
</organism>
<evidence type="ECO:0000259" key="1">
    <source>
        <dbReference type="Pfam" id="PF04168"/>
    </source>
</evidence>
<feature type="domain" description="DUF403" evidence="1">
    <location>
        <begin position="494"/>
        <end position="810"/>
    </location>
</feature>
<comment type="caution">
    <text evidence="3">The sequence shown here is derived from an EMBL/GenBank/DDBJ whole genome shotgun (WGS) entry which is preliminary data.</text>
</comment>
<evidence type="ECO:0000313" key="3">
    <source>
        <dbReference type="EMBL" id="NYZ19335.1"/>
    </source>
</evidence>
<reference evidence="3 4" key="1">
    <citation type="submission" date="2020-05" db="EMBL/GenBank/DDBJ databases">
        <title>Azospirillum oleiclasticum sp. nov, a nitrogen-fixing and heavy crude oil-emulsifying bacterium isolated from the crude oil of Yumen Oilfield.</title>
        <authorList>
            <person name="Wu D."/>
            <person name="Cai M."/>
            <person name="Zhang X."/>
        </authorList>
    </citation>
    <scope>NUCLEOTIDE SEQUENCE [LARGE SCALE GENOMIC DNA]</scope>
    <source>
        <strain evidence="3 4">ROY-1-1-2</strain>
    </source>
</reference>
<dbReference type="InterPro" id="IPR051680">
    <property type="entry name" value="ATP-dep_Glu-Cys_Ligase-2"/>
</dbReference>
<feature type="domain" description="Circularly permuted ATP-grasp type 2" evidence="2">
    <location>
        <begin position="64"/>
        <end position="440"/>
    </location>
</feature>
<proteinExistence type="predicted"/>
<evidence type="ECO:0000259" key="2">
    <source>
        <dbReference type="Pfam" id="PF14403"/>
    </source>
</evidence>